<dbReference type="GO" id="GO:0005524">
    <property type="term" value="F:ATP binding"/>
    <property type="evidence" value="ECO:0007669"/>
    <property type="project" value="UniProtKB-KW"/>
</dbReference>
<evidence type="ECO:0000256" key="1">
    <source>
        <dbReference type="ARBA" id="ARBA00001936"/>
    </source>
</evidence>
<evidence type="ECO:0000256" key="7">
    <source>
        <dbReference type="ARBA" id="ARBA00022801"/>
    </source>
</evidence>
<protein>
    <recommendedName>
        <fullName evidence="5">RNA helicase</fullName>
        <ecNumber evidence="5">3.6.4.13</ecNumber>
    </recommendedName>
</protein>
<comment type="subcellular location">
    <subcellularLocation>
        <location evidence="3">Mitochondrion matrix</location>
        <location evidence="3">Mitochondrion nucleoid</location>
    </subcellularLocation>
</comment>
<dbReference type="GeneID" id="8244476"/>
<evidence type="ECO:0000313" key="16">
    <source>
        <dbReference type="Proteomes" id="UP000002009"/>
    </source>
</evidence>
<dbReference type="Pfam" id="PF22527">
    <property type="entry name" value="DEXQc_Suv3"/>
    <property type="match status" value="1"/>
</dbReference>
<comment type="catalytic activity">
    <reaction evidence="13">
        <text>ATP + H2O = ADP + phosphate + H(+)</text>
        <dbReference type="Rhea" id="RHEA:13065"/>
        <dbReference type="ChEBI" id="CHEBI:15377"/>
        <dbReference type="ChEBI" id="CHEBI:15378"/>
        <dbReference type="ChEBI" id="CHEBI:30616"/>
        <dbReference type="ChEBI" id="CHEBI:43474"/>
        <dbReference type="ChEBI" id="CHEBI:456216"/>
        <dbReference type="EC" id="3.6.4.13"/>
    </reaction>
</comment>
<evidence type="ECO:0000256" key="11">
    <source>
        <dbReference type="ARBA" id="ARBA00023128"/>
    </source>
</evidence>
<dbReference type="InterPro" id="IPR050699">
    <property type="entry name" value="RNA-DNA_Helicase"/>
</dbReference>
<dbReference type="SUPFAM" id="SSF52540">
    <property type="entry name" value="P-loop containing nucleoside triphosphate hydrolases"/>
    <property type="match status" value="1"/>
</dbReference>
<dbReference type="Pfam" id="PF00271">
    <property type="entry name" value="Helicase_C"/>
    <property type="match status" value="1"/>
</dbReference>
<dbReference type="AlphaFoldDB" id="C1E841"/>
<evidence type="ECO:0000259" key="14">
    <source>
        <dbReference type="PROSITE" id="PS51194"/>
    </source>
</evidence>
<comment type="subunit">
    <text evidence="4">Homodimer; in free form. Component of the mitochondrial degradosome (mtEXO) complex which is a heteropentamer containing 2 copies of SUPV3L1 and 3 copies of PNPT1.</text>
</comment>
<keyword evidence="16" id="KW-1185">Reference proteome</keyword>
<dbReference type="GO" id="GO:0016787">
    <property type="term" value="F:hydrolase activity"/>
    <property type="evidence" value="ECO:0007669"/>
    <property type="project" value="UniProtKB-KW"/>
</dbReference>
<dbReference type="InterPro" id="IPR041082">
    <property type="entry name" value="Suv3_C_1"/>
</dbReference>
<keyword evidence="8" id="KW-0347">Helicase</keyword>
<dbReference type="GO" id="GO:0003724">
    <property type="term" value="F:RNA helicase activity"/>
    <property type="evidence" value="ECO:0007669"/>
    <property type="project" value="UniProtKB-EC"/>
</dbReference>
<evidence type="ECO:0000256" key="4">
    <source>
        <dbReference type="ARBA" id="ARBA00011661"/>
    </source>
</evidence>
<dbReference type="FunFam" id="3.40.50.300:FF:000957">
    <property type="entry name" value="ATP-dependent RNA helicase SUV3L, mitochondrial"/>
    <property type="match status" value="1"/>
</dbReference>
<dbReference type="FunCoup" id="C1E841">
    <property type="interactions" value="151"/>
</dbReference>
<dbReference type="InterPro" id="IPR027417">
    <property type="entry name" value="P-loop_NTPase"/>
</dbReference>
<evidence type="ECO:0000256" key="8">
    <source>
        <dbReference type="ARBA" id="ARBA00022806"/>
    </source>
</evidence>
<name>C1E841_MICCC</name>
<dbReference type="OMA" id="QPANWYT"/>
<dbReference type="PROSITE" id="PS51194">
    <property type="entry name" value="HELICASE_CTER"/>
    <property type="match status" value="1"/>
</dbReference>
<dbReference type="InterPro" id="IPR022192">
    <property type="entry name" value="SUV3_C"/>
</dbReference>
<sequence>MDMREPGAWYPLARAMRREVHLHVGPTNSGKTYSAIQQLKAADSGVYCSPLRLLAWEVAEGLNNRDGVPCNMITGQEKKPVDGARHVACTVEMADIRRMVDVAVVDEAHLMGDPERGYAFTRAILGIPAKELHLCGDPAMVPLVQKVIEEVGDKLTVHRYTRLQPLKVLDTPLRSIKNVKSGDCLVAFSRKAVHQLKRDVVRQAGLRACVIYGSLPPEARARQAELFNDRATTGYDVLIASDAIGMGLNLSIRRVVFTTMRKFDGEQMRLLEPPEVKQIAGRAGRFGQGFGEGGTTTMVAEQLPILRHAVAAPVVDLTRCSVAPTLEHVECYLEAVPGATLVEALTALCRDASLPPHYFMATCDGMLAAAKLVERLPLSVEDHWMFAVAPANVEDGGEGAKALWTFADAFARRGRVGVRIIKRPPARAPETQGELNVLEQAHAAYDLYLWLSMRHPAAFPEMELAQALRQTCAAAIELGLQ</sequence>
<dbReference type="EMBL" id="CP001327">
    <property type="protein sequence ID" value="ACO64447.1"/>
    <property type="molecule type" value="Genomic_DNA"/>
</dbReference>
<dbReference type="Gene3D" id="3.40.50.300">
    <property type="entry name" value="P-loop containing nucleotide triphosphate hydrolases"/>
    <property type="match status" value="2"/>
</dbReference>
<evidence type="ECO:0000256" key="9">
    <source>
        <dbReference type="ARBA" id="ARBA00022840"/>
    </source>
</evidence>
<dbReference type="Pfam" id="PF12513">
    <property type="entry name" value="SUV3_C"/>
    <property type="match status" value="1"/>
</dbReference>
<dbReference type="KEGG" id="mis:MICPUN_82395"/>
<dbReference type="InParanoid" id="C1E841"/>
<keyword evidence="6" id="KW-0547">Nucleotide-binding</keyword>
<evidence type="ECO:0000256" key="5">
    <source>
        <dbReference type="ARBA" id="ARBA00012552"/>
    </source>
</evidence>
<dbReference type="CDD" id="cd17913">
    <property type="entry name" value="DEXQc_Suv3"/>
    <property type="match status" value="1"/>
</dbReference>
<dbReference type="Gene3D" id="1.20.58.1080">
    <property type="match status" value="1"/>
</dbReference>
<feature type="non-terminal residue" evidence="15">
    <location>
        <position position="481"/>
    </location>
</feature>
<evidence type="ECO:0000256" key="13">
    <source>
        <dbReference type="ARBA" id="ARBA00047984"/>
    </source>
</evidence>
<dbReference type="InterPro" id="IPR001650">
    <property type="entry name" value="Helicase_C-like"/>
</dbReference>
<evidence type="ECO:0000256" key="10">
    <source>
        <dbReference type="ARBA" id="ARBA00022946"/>
    </source>
</evidence>
<dbReference type="GO" id="GO:0000965">
    <property type="term" value="P:mitochondrial RNA 3'-end processing"/>
    <property type="evidence" value="ECO:0007669"/>
    <property type="project" value="TreeGrafter"/>
</dbReference>
<keyword evidence="9" id="KW-0067">ATP-binding</keyword>
<organism evidence="15 16">
    <name type="scientific">Micromonas commoda (strain RCC299 / NOUM17 / CCMP2709)</name>
    <name type="common">Picoplanktonic green alga</name>
    <dbReference type="NCBI Taxonomy" id="296587"/>
    <lineage>
        <taxon>Eukaryota</taxon>
        <taxon>Viridiplantae</taxon>
        <taxon>Chlorophyta</taxon>
        <taxon>Mamiellophyceae</taxon>
        <taxon>Mamiellales</taxon>
        <taxon>Mamiellaceae</taxon>
        <taxon>Micromonas</taxon>
    </lineage>
</organism>
<dbReference type="Gene3D" id="1.20.272.40">
    <property type="match status" value="1"/>
</dbReference>
<proteinExistence type="predicted"/>
<evidence type="ECO:0000256" key="6">
    <source>
        <dbReference type="ARBA" id="ARBA00022741"/>
    </source>
</evidence>
<keyword evidence="7" id="KW-0378">Hydrolase</keyword>
<dbReference type="GO" id="GO:0045025">
    <property type="term" value="C:mitochondrial degradosome"/>
    <property type="evidence" value="ECO:0007669"/>
    <property type="project" value="TreeGrafter"/>
</dbReference>
<dbReference type="FunFam" id="3.40.50.300:FF:000269">
    <property type="entry name" value="ATP-dependent RNA helicase SUPV3L1, mitochondrial"/>
    <property type="match status" value="1"/>
</dbReference>
<dbReference type="InterPro" id="IPR044774">
    <property type="entry name" value="Suv3_DEXQc"/>
</dbReference>
<dbReference type="eggNOG" id="KOG0953">
    <property type="taxonomic scope" value="Eukaryota"/>
</dbReference>
<dbReference type="Proteomes" id="UP000002009">
    <property type="component" value="Chromosome 6"/>
</dbReference>
<reference evidence="15 16" key="1">
    <citation type="journal article" date="2009" name="Science">
        <title>Green evolution and dynamic adaptations revealed by genomes of the marine picoeukaryotes Micromonas.</title>
        <authorList>
            <person name="Worden A.Z."/>
            <person name="Lee J.H."/>
            <person name="Mock T."/>
            <person name="Rouze P."/>
            <person name="Simmons M.P."/>
            <person name="Aerts A.L."/>
            <person name="Allen A.E."/>
            <person name="Cuvelier M.L."/>
            <person name="Derelle E."/>
            <person name="Everett M.V."/>
            <person name="Foulon E."/>
            <person name="Grimwood J."/>
            <person name="Gundlach H."/>
            <person name="Henrissat B."/>
            <person name="Napoli C."/>
            <person name="McDonald S.M."/>
            <person name="Parker M.S."/>
            <person name="Rombauts S."/>
            <person name="Salamov A."/>
            <person name="Von Dassow P."/>
            <person name="Badger J.H."/>
            <person name="Coutinho P.M."/>
            <person name="Demir E."/>
            <person name="Dubchak I."/>
            <person name="Gentemann C."/>
            <person name="Eikrem W."/>
            <person name="Gready J.E."/>
            <person name="John U."/>
            <person name="Lanier W."/>
            <person name="Lindquist E.A."/>
            <person name="Lucas S."/>
            <person name="Mayer K.F."/>
            <person name="Moreau H."/>
            <person name="Not F."/>
            <person name="Otillar R."/>
            <person name="Panaud O."/>
            <person name="Pangilinan J."/>
            <person name="Paulsen I."/>
            <person name="Piegu B."/>
            <person name="Poliakov A."/>
            <person name="Robbens S."/>
            <person name="Schmutz J."/>
            <person name="Toulza E."/>
            <person name="Wyss T."/>
            <person name="Zelensky A."/>
            <person name="Zhou K."/>
            <person name="Armbrust E.V."/>
            <person name="Bhattacharya D."/>
            <person name="Goodenough U.W."/>
            <person name="Van de Peer Y."/>
            <person name="Grigoriev I.V."/>
        </authorList>
    </citation>
    <scope>NUCLEOTIDE SEQUENCE [LARGE SCALE GENOMIC DNA]</scope>
    <source>
        <strain evidence="16">RCC299 / NOUM17</strain>
    </source>
</reference>
<dbReference type="PANTHER" id="PTHR12131:SF1">
    <property type="entry name" value="ATP-DEPENDENT RNA HELICASE SUPV3L1, MITOCHONDRIAL-RELATED"/>
    <property type="match status" value="1"/>
</dbReference>
<gene>
    <name evidence="15" type="ORF">MICPUN_82395</name>
</gene>
<accession>C1E841</accession>
<keyword evidence="12" id="KW-1135">Mitochondrion nucleoid</keyword>
<feature type="domain" description="Helicase C-terminal" evidence="14">
    <location>
        <begin position="168"/>
        <end position="330"/>
    </location>
</feature>
<dbReference type="RefSeq" id="XP_002503189.1">
    <property type="nucleotide sequence ID" value="XM_002503143.1"/>
</dbReference>
<dbReference type="OrthoDB" id="6692397at2759"/>
<dbReference type="GO" id="GO:0042645">
    <property type="term" value="C:mitochondrial nucleoid"/>
    <property type="evidence" value="ECO:0007669"/>
    <property type="project" value="UniProtKB-SubCell"/>
</dbReference>
<dbReference type="Pfam" id="PF18147">
    <property type="entry name" value="Suv3_C_1"/>
    <property type="match status" value="1"/>
</dbReference>
<evidence type="ECO:0000256" key="12">
    <source>
        <dbReference type="ARBA" id="ARBA00023271"/>
    </source>
</evidence>
<dbReference type="EC" id="3.6.4.13" evidence="5"/>
<evidence type="ECO:0000256" key="3">
    <source>
        <dbReference type="ARBA" id="ARBA00004436"/>
    </source>
</evidence>
<comment type="cofactor">
    <cofactor evidence="2">
        <name>Mg(2+)</name>
        <dbReference type="ChEBI" id="CHEBI:18420"/>
    </cofactor>
</comment>
<dbReference type="PANTHER" id="PTHR12131">
    <property type="entry name" value="ATP-DEPENDENT RNA AND DNA HELICASE"/>
    <property type="match status" value="1"/>
</dbReference>
<evidence type="ECO:0000313" key="15">
    <source>
        <dbReference type="EMBL" id="ACO64447.1"/>
    </source>
</evidence>
<comment type="cofactor">
    <cofactor evidence="1">
        <name>Mn(2+)</name>
        <dbReference type="ChEBI" id="CHEBI:29035"/>
    </cofactor>
</comment>
<keyword evidence="11" id="KW-0496">Mitochondrion</keyword>
<evidence type="ECO:0000256" key="2">
    <source>
        <dbReference type="ARBA" id="ARBA00001946"/>
    </source>
</evidence>
<dbReference type="InterPro" id="IPR055206">
    <property type="entry name" value="DEXQc_SUV3"/>
</dbReference>
<dbReference type="SMART" id="SM00490">
    <property type="entry name" value="HELICc"/>
    <property type="match status" value="1"/>
</dbReference>
<keyword evidence="10" id="KW-0809">Transit peptide</keyword>
<dbReference type="STRING" id="296587.C1E841"/>
<dbReference type="CDD" id="cd18805">
    <property type="entry name" value="SF2_C_suv3"/>
    <property type="match status" value="1"/>
</dbReference>